<dbReference type="GO" id="GO:0008270">
    <property type="term" value="F:zinc ion binding"/>
    <property type="evidence" value="ECO:0007669"/>
    <property type="project" value="UniProtKB-KW"/>
</dbReference>
<dbReference type="SUPFAM" id="SSF103657">
    <property type="entry name" value="BAR/IMD domain-like"/>
    <property type="match status" value="1"/>
</dbReference>
<evidence type="ECO:0000256" key="3">
    <source>
        <dbReference type="ARBA" id="ARBA00022833"/>
    </source>
</evidence>
<proteinExistence type="predicted"/>
<evidence type="ECO:0000259" key="6">
    <source>
        <dbReference type="PROSITE" id="PS50003"/>
    </source>
</evidence>
<evidence type="ECO:0000313" key="9">
    <source>
        <dbReference type="Proteomes" id="UP000019132"/>
    </source>
</evidence>
<dbReference type="Pfam" id="PF16746">
    <property type="entry name" value="BAR_3"/>
    <property type="match status" value="1"/>
</dbReference>
<name>K3X085_GLOUD</name>
<keyword evidence="1" id="KW-0479">Metal-binding</keyword>
<dbReference type="InterPro" id="IPR036770">
    <property type="entry name" value="Ankyrin_rpt-contain_sf"/>
</dbReference>
<feature type="region of interest" description="Disordered" evidence="5">
    <location>
        <begin position="67"/>
        <end position="87"/>
    </location>
</feature>
<dbReference type="VEuPathDB" id="FungiDB:PYU1_G010611"/>
<reference evidence="9" key="2">
    <citation type="submission" date="2010-04" db="EMBL/GenBank/DDBJ databases">
        <authorList>
            <person name="Buell R."/>
            <person name="Hamilton J."/>
            <person name="Hostetler J."/>
        </authorList>
    </citation>
    <scope>NUCLEOTIDE SEQUENCE [LARGE SCALE GENOMIC DNA]</scope>
    <source>
        <strain evidence="9">DAOM:BR144</strain>
    </source>
</reference>
<dbReference type="InterPro" id="IPR002110">
    <property type="entry name" value="Ankyrin_rpt"/>
</dbReference>
<evidence type="ECO:0000313" key="8">
    <source>
        <dbReference type="EnsemblProtists" id="PYU1_T010634"/>
    </source>
</evidence>
<organism evidence="8 9">
    <name type="scientific">Globisporangium ultimum (strain ATCC 200006 / CBS 805.95 / DAOM BR144)</name>
    <name type="common">Pythium ultimum</name>
    <dbReference type="NCBI Taxonomy" id="431595"/>
    <lineage>
        <taxon>Eukaryota</taxon>
        <taxon>Sar</taxon>
        <taxon>Stramenopiles</taxon>
        <taxon>Oomycota</taxon>
        <taxon>Peronosporomycetes</taxon>
        <taxon>Pythiales</taxon>
        <taxon>Pythiaceae</taxon>
        <taxon>Globisporangium</taxon>
    </lineage>
</organism>
<dbReference type="InParanoid" id="K3X085"/>
<evidence type="ECO:0000256" key="5">
    <source>
        <dbReference type="SAM" id="MobiDB-lite"/>
    </source>
</evidence>
<dbReference type="Pfam" id="PF13637">
    <property type="entry name" value="Ank_4"/>
    <property type="match status" value="1"/>
</dbReference>
<dbReference type="SMART" id="SM00233">
    <property type="entry name" value="PH"/>
    <property type="match status" value="1"/>
</dbReference>
<dbReference type="CDD" id="cd13250">
    <property type="entry name" value="PH_ACAP"/>
    <property type="match status" value="1"/>
</dbReference>
<evidence type="ECO:0000259" key="7">
    <source>
        <dbReference type="PROSITE" id="PS50115"/>
    </source>
</evidence>
<dbReference type="PROSITE" id="PS50003">
    <property type="entry name" value="PH_DOMAIN"/>
    <property type="match status" value="1"/>
</dbReference>
<dbReference type="GO" id="GO:0005096">
    <property type="term" value="F:GTPase activator activity"/>
    <property type="evidence" value="ECO:0007669"/>
    <property type="project" value="InterPro"/>
</dbReference>
<dbReference type="Gene3D" id="1.10.220.150">
    <property type="entry name" value="Arf GTPase activating protein"/>
    <property type="match status" value="1"/>
</dbReference>
<dbReference type="Gene3D" id="2.30.29.30">
    <property type="entry name" value="Pleckstrin-homology domain (PH domain)/Phosphotyrosine-binding domain (PTB)"/>
    <property type="match status" value="1"/>
</dbReference>
<dbReference type="OMA" id="ELMWASQ"/>
<dbReference type="PRINTS" id="PR00405">
    <property type="entry name" value="REVINTRACTNG"/>
</dbReference>
<keyword evidence="3" id="KW-0862">Zinc</keyword>
<dbReference type="HOGENOM" id="CLU_006640_0_0_1"/>
<dbReference type="SUPFAM" id="SSF48403">
    <property type="entry name" value="Ankyrin repeat"/>
    <property type="match status" value="1"/>
</dbReference>
<evidence type="ECO:0008006" key="10">
    <source>
        <dbReference type="Google" id="ProtNLM"/>
    </source>
</evidence>
<dbReference type="Gene3D" id="1.25.40.20">
    <property type="entry name" value="Ankyrin repeat-containing domain"/>
    <property type="match status" value="1"/>
</dbReference>
<dbReference type="EMBL" id="GL376596">
    <property type="status" value="NOT_ANNOTATED_CDS"/>
    <property type="molecule type" value="Genomic_DNA"/>
</dbReference>
<evidence type="ECO:0000256" key="2">
    <source>
        <dbReference type="ARBA" id="ARBA00022771"/>
    </source>
</evidence>
<sequence length="869" mass="95283">MDSRVAQLQHVIFLKDQMILELQMQLAAYEAHFGALDPAMLRTIQEEGALGASDSLGGVNTVASARAEEAAQAQRRRSSSSADDAGSLASAANGATATTTTSNSVAVAGSPLSCSSDDGGSENSTTDAGDLESAATPFSALSSSTRSSSIASVTTAASSTGTPVVTGTGKNVVLDFVEDSPMFRRQLEGFEESLGGLRGLLKEILARTKEYVASGMRYGEEETALAEEIVHRKYARALFTTSCPELGSLSSIFNEVHDTITQIQSSRVSMLLSIEALLHHSIYKFSEQELKEATDLRKEVGRLADEYESLLSKLLAKPKQSGSNNAITSGPSSMALTTSDPINILGGVPASTTNNATFVGNPAVSNFLNGPGSGSTTSVSTVLSNDSFISSSGGSSGTSRSSTPAVKSLEREVSQARLKFEMARFDLVRYLNRLDCQKKFLLIECFNSTLYAFLGHFHACHELVKSVEPALRERQSMLQTSKQDFEDDDKMWRAQREALEARLRMDFESETSQRSFELPIEVISRDTSNSRETYLGAIIKQGYLFLRNTMFPARSWKRRWFQIHSGKLYQNRGKHMDLVLVCDLMLSRVRESTTSNLPYCFEIIDSSQAKYLLQATSEVDMQDWIEAARKSTESMLEKQSHRMSVHPEQQHVIDELITKNGSCADCGQSPSEWVSINIGCFLCIECSGIHRSLGVHVSKVRSLTLDSWEMPLLLLLRDHLGNDVVNSIWEHTIPNGWTKLTAASTRDEKAKWIKAKYHFHGFAEFSDLHTNELNDRFIQGGTNSNLQELMWCLAHGVDVNARNAQRETALHASARQGAAACCDYLILNGASLVLADIHGKLPYDAAKAGGFEAVKLALMQKMSLEQYQF</sequence>
<feature type="domain" description="Arf-GAP" evidence="7">
    <location>
        <begin position="650"/>
        <end position="757"/>
    </location>
</feature>
<feature type="domain" description="PH" evidence="6">
    <location>
        <begin position="537"/>
        <end position="633"/>
    </location>
</feature>
<keyword evidence="2 4" id="KW-0863">Zinc-finger</keyword>
<dbReference type="Proteomes" id="UP000019132">
    <property type="component" value="Unassembled WGS sequence"/>
</dbReference>
<dbReference type="AlphaFoldDB" id="K3X085"/>
<dbReference type="Gene3D" id="1.20.1270.60">
    <property type="entry name" value="Arfaptin homology (AH) domain/BAR domain"/>
    <property type="match status" value="2"/>
</dbReference>
<reference evidence="8" key="3">
    <citation type="submission" date="2015-02" db="UniProtKB">
        <authorList>
            <consortium name="EnsemblProtists"/>
        </authorList>
    </citation>
    <scope>IDENTIFICATION</scope>
    <source>
        <strain evidence="8">DAOM BR144</strain>
    </source>
</reference>
<reference evidence="9" key="1">
    <citation type="journal article" date="2010" name="Genome Biol.">
        <title>Genome sequence of the necrotrophic plant pathogen Pythium ultimum reveals original pathogenicity mechanisms and effector repertoire.</title>
        <authorList>
            <person name="Levesque C.A."/>
            <person name="Brouwer H."/>
            <person name="Cano L."/>
            <person name="Hamilton J.P."/>
            <person name="Holt C."/>
            <person name="Huitema E."/>
            <person name="Raffaele S."/>
            <person name="Robideau G.P."/>
            <person name="Thines M."/>
            <person name="Win J."/>
            <person name="Zerillo M.M."/>
            <person name="Beakes G.W."/>
            <person name="Boore J.L."/>
            <person name="Busam D."/>
            <person name="Dumas B."/>
            <person name="Ferriera S."/>
            <person name="Fuerstenberg S.I."/>
            <person name="Gachon C.M."/>
            <person name="Gaulin E."/>
            <person name="Govers F."/>
            <person name="Grenville-Briggs L."/>
            <person name="Horner N."/>
            <person name="Hostetler J."/>
            <person name="Jiang R.H."/>
            <person name="Johnson J."/>
            <person name="Krajaejun T."/>
            <person name="Lin H."/>
            <person name="Meijer H.J."/>
            <person name="Moore B."/>
            <person name="Morris P."/>
            <person name="Phuntmart V."/>
            <person name="Puiu D."/>
            <person name="Shetty J."/>
            <person name="Stajich J.E."/>
            <person name="Tripathy S."/>
            <person name="Wawra S."/>
            <person name="van West P."/>
            <person name="Whitty B.R."/>
            <person name="Coutinho P.M."/>
            <person name="Henrissat B."/>
            <person name="Martin F."/>
            <person name="Thomas P.D."/>
            <person name="Tyler B.M."/>
            <person name="De Vries R.P."/>
            <person name="Kamoun S."/>
            <person name="Yandell M."/>
            <person name="Tisserat N."/>
            <person name="Buell C.R."/>
        </authorList>
    </citation>
    <scope>NUCLEOTIDE SEQUENCE</scope>
    <source>
        <strain evidence="9">DAOM:BR144</strain>
    </source>
</reference>
<dbReference type="PROSITE" id="PS50115">
    <property type="entry name" value="ARFGAP"/>
    <property type="match status" value="1"/>
</dbReference>
<dbReference type="InterPro" id="IPR027267">
    <property type="entry name" value="AH/BAR_dom_sf"/>
</dbReference>
<dbReference type="Pfam" id="PF01412">
    <property type="entry name" value="ArfGap"/>
    <property type="match status" value="1"/>
</dbReference>
<dbReference type="Pfam" id="PF00169">
    <property type="entry name" value="PH"/>
    <property type="match status" value="1"/>
</dbReference>
<evidence type="ECO:0000256" key="4">
    <source>
        <dbReference type="PROSITE-ProRule" id="PRU00288"/>
    </source>
</evidence>
<accession>K3X085</accession>
<dbReference type="InterPro" id="IPR011993">
    <property type="entry name" value="PH-like_dom_sf"/>
</dbReference>
<dbReference type="PANTHER" id="PTHR23180:SF160">
    <property type="entry name" value="ADP-RIBOSYLATION FACTOR GTPASE-ACTIVATING PROTEIN EFFECTOR PROTEIN 1"/>
    <property type="match status" value="1"/>
</dbReference>
<dbReference type="SUPFAM" id="SSF57863">
    <property type="entry name" value="ArfGap/RecO-like zinc finger"/>
    <property type="match status" value="1"/>
</dbReference>
<dbReference type="InterPro" id="IPR001849">
    <property type="entry name" value="PH_domain"/>
</dbReference>
<dbReference type="PANTHER" id="PTHR23180">
    <property type="entry name" value="CENTAURIN/ARF"/>
    <property type="match status" value="1"/>
</dbReference>
<protein>
    <recommendedName>
        <fullName evidence="10">Arf-GAP with coiled-coil, ANK repeat and PH domain-containing protein</fullName>
    </recommendedName>
</protein>
<dbReference type="CDD" id="cd08204">
    <property type="entry name" value="ArfGap"/>
    <property type="match status" value="1"/>
</dbReference>
<evidence type="ECO:0000256" key="1">
    <source>
        <dbReference type="ARBA" id="ARBA00022723"/>
    </source>
</evidence>
<keyword evidence="9" id="KW-1185">Reference proteome</keyword>
<dbReference type="SMART" id="SM00105">
    <property type="entry name" value="ArfGap"/>
    <property type="match status" value="1"/>
</dbReference>
<dbReference type="eggNOG" id="KOG0521">
    <property type="taxonomic scope" value="Eukaryota"/>
</dbReference>
<dbReference type="InterPro" id="IPR038508">
    <property type="entry name" value="ArfGAP_dom_sf"/>
</dbReference>
<dbReference type="EnsemblProtists" id="PYU1_T010634">
    <property type="protein sequence ID" value="PYU1_T010634"/>
    <property type="gene ID" value="PYU1_G010611"/>
</dbReference>
<dbReference type="GO" id="GO:0005737">
    <property type="term" value="C:cytoplasm"/>
    <property type="evidence" value="ECO:0007669"/>
    <property type="project" value="InterPro"/>
</dbReference>
<dbReference type="InterPro" id="IPR001164">
    <property type="entry name" value="ArfGAP_dom"/>
</dbReference>
<dbReference type="STRING" id="431595.K3X085"/>
<dbReference type="SUPFAM" id="SSF50729">
    <property type="entry name" value="PH domain-like"/>
    <property type="match status" value="1"/>
</dbReference>
<dbReference type="InterPro" id="IPR037278">
    <property type="entry name" value="ARFGAP/RecO"/>
</dbReference>
<dbReference type="InterPro" id="IPR004148">
    <property type="entry name" value="BAR_dom"/>
</dbReference>
<dbReference type="InterPro" id="IPR045258">
    <property type="entry name" value="ACAP1/2/3-like"/>
</dbReference>